<dbReference type="Proteomes" id="UP000485880">
    <property type="component" value="Unassembled WGS sequence"/>
</dbReference>
<dbReference type="AlphaFoldDB" id="A0A8B6MBB9"/>
<accession>A0A8B6MBB9</accession>
<sequence length="67" mass="7474">MLTGRQGGLRHFDRGRESQTHEQNLRNCPLERGANFKPPASSVPAPPSAQAPPVVFDQFFQRQQGET</sequence>
<keyword evidence="3" id="KW-1185">Reference proteome</keyword>
<evidence type="ECO:0000256" key="1">
    <source>
        <dbReference type="SAM" id="MobiDB-lite"/>
    </source>
</evidence>
<feature type="compositionally biased region" description="Basic and acidic residues" evidence="1">
    <location>
        <begin position="10"/>
        <end position="24"/>
    </location>
</feature>
<proteinExistence type="predicted"/>
<gene>
    <name evidence="2" type="ORF">MPC4_70178</name>
</gene>
<evidence type="ECO:0000313" key="2">
    <source>
        <dbReference type="EMBL" id="VTZ52290.1"/>
    </source>
</evidence>
<organism evidence="2 3">
    <name type="scientific">Methylocella tundrae</name>
    <dbReference type="NCBI Taxonomy" id="227605"/>
    <lineage>
        <taxon>Bacteria</taxon>
        <taxon>Pseudomonadati</taxon>
        <taxon>Pseudomonadota</taxon>
        <taxon>Alphaproteobacteria</taxon>
        <taxon>Hyphomicrobiales</taxon>
        <taxon>Beijerinckiaceae</taxon>
        <taxon>Methylocella</taxon>
    </lineage>
</organism>
<evidence type="ECO:0000313" key="3">
    <source>
        <dbReference type="Proteomes" id="UP000485880"/>
    </source>
</evidence>
<feature type="region of interest" description="Disordered" evidence="1">
    <location>
        <begin position="1"/>
        <end position="53"/>
    </location>
</feature>
<protein>
    <submittedName>
        <fullName evidence="2">Uncharacterized protein</fullName>
    </submittedName>
</protein>
<name>A0A8B6MBB9_METTU</name>
<comment type="caution">
    <text evidence="2">The sequence shown here is derived from an EMBL/GenBank/DDBJ whole genome shotgun (WGS) entry which is preliminary data.</text>
</comment>
<reference evidence="2 3" key="1">
    <citation type="submission" date="2019-05" db="EMBL/GenBank/DDBJ databases">
        <authorList>
            <person name="Farhan Ul Haque M."/>
        </authorList>
    </citation>
    <scope>NUCLEOTIDE SEQUENCE [LARGE SCALE GENOMIC DNA]</scope>
    <source>
        <strain evidence="2">2</strain>
    </source>
</reference>
<dbReference type="EMBL" id="CABFMQ020000131">
    <property type="protein sequence ID" value="VTZ52290.1"/>
    <property type="molecule type" value="Genomic_DNA"/>
</dbReference>